<name>A0A0D0X604_9ACTN</name>
<accession>A0A0D0X604</accession>
<feature type="compositionally biased region" description="Basic and acidic residues" evidence="1">
    <location>
        <begin position="121"/>
        <end position="155"/>
    </location>
</feature>
<dbReference type="AlphaFoldDB" id="A0A0D0X604"/>
<reference evidence="2 3" key="1">
    <citation type="submission" date="2015-01" db="EMBL/GenBank/DDBJ databases">
        <title>Sequencing and annotation of Micromonospora carbonacea strain JXNU-1 genome.</title>
        <authorList>
            <person name="Long Z."/>
            <person name="Huang Y."/>
            <person name="Jiang Y."/>
        </authorList>
    </citation>
    <scope>NUCLEOTIDE SEQUENCE [LARGE SCALE GENOMIC DNA]</scope>
    <source>
        <strain evidence="2 3">JXNU-1</strain>
    </source>
</reference>
<protein>
    <submittedName>
        <fullName evidence="2">Uncharacterized protein</fullName>
    </submittedName>
</protein>
<sequence>MSGFTGARYVVETAAERLAREQRAQWQQFVQVRGELEALRAEAEAYRSVYGSRISRVAAGARARPQHSPRRIAAATAEVALLVGRERERLRTEVLAASRQDVSGLLAAPAAGATQPARPRRQWDERTVTEPDARRRDDATARAARAGDDAAAQERHRARATRAAELLSRLPAATPDEVRAPCAAAVAEIAAGAPASRAHLLLRDLEERVTAQQRAEEHVALTRRDLLTIAAPLETVPGEAAARLRRRVARLVADRADHVPDGLRAEADEVVAQADRARRRKAVADAVRVGLTDLGYRVGDGFDTALAGTGVAYAAMDGDTGYGVKVLLDRDDPVIRTQVVRAGTAHAARTEDDAAAERKFCDDYEVIKRRVRRAGIPIDQFGQVDPGRQAVQVVADEMIPAQAHRAAGQQRRQGL</sequence>
<feature type="region of interest" description="Disordered" evidence="1">
    <location>
        <begin position="106"/>
        <end position="158"/>
    </location>
</feature>
<proteinExistence type="predicted"/>
<gene>
    <name evidence="2" type="ORF">TK50_14265</name>
</gene>
<dbReference type="Proteomes" id="UP000032254">
    <property type="component" value="Unassembled WGS sequence"/>
</dbReference>
<evidence type="ECO:0000313" key="2">
    <source>
        <dbReference type="EMBL" id="KIR66304.1"/>
    </source>
</evidence>
<dbReference type="GeneID" id="301305272"/>
<evidence type="ECO:0000313" key="3">
    <source>
        <dbReference type="Proteomes" id="UP000032254"/>
    </source>
</evidence>
<keyword evidence="3" id="KW-1185">Reference proteome</keyword>
<dbReference type="PATRIC" id="fig|47853.6.peg.3011"/>
<dbReference type="OrthoDB" id="3404928at2"/>
<dbReference type="RefSeq" id="WP_043963193.1">
    <property type="nucleotide sequence ID" value="NZ_JXSX01000001.1"/>
</dbReference>
<feature type="compositionally biased region" description="Low complexity" evidence="1">
    <location>
        <begin position="107"/>
        <end position="117"/>
    </location>
</feature>
<comment type="caution">
    <text evidence="2">The sequence shown here is derived from an EMBL/GenBank/DDBJ whole genome shotgun (WGS) entry which is preliminary data.</text>
</comment>
<evidence type="ECO:0000256" key="1">
    <source>
        <dbReference type="SAM" id="MobiDB-lite"/>
    </source>
</evidence>
<organism evidence="2 3">
    <name type="scientific">Micromonospora haikouensis</name>
    <dbReference type="NCBI Taxonomy" id="686309"/>
    <lineage>
        <taxon>Bacteria</taxon>
        <taxon>Bacillati</taxon>
        <taxon>Actinomycetota</taxon>
        <taxon>Actinomycetes</taxon>
        <taxon>Micromonosporales</taxon>
        <taxon>Micromonosporaceae</taxon>
        <taxon>Micromonospora</taxon>
    </lineage>
</organism>
<dbReference type="EMBL" id="JXSX01000001">
    <property type="protein sequence ID" value="KIR66304.1"/>
    <property type="molecule type" value="Genomic_DNA"/>
</dbReference>